<comment type="similarity">
    <text evidence="1">Belongs to the FAD-dependent oxidoreductase family.</text>
</comment>
<evidence type="ECO:0000256" key="1">
    <source>
        <dbReference type="ARBA" id="ARBA00006442"/>
    </source>
</evidence>
<dbReference type="SUPFAM" id="SSF51905">
    <property type="entry name" value="FAD/NAD(P)-binding domain"/>
    <property type="match status" value="1"/>
</dbReference>
<evidence type="ECO:0000256" key="2">
    <source>
        <dbReference type="ARBA" id="ARBA00022630"/>
    </source>
</evidence>
<evidence type="ECO:0000313" key="7">
    <source>
        <dbReference type="EMBL" id="CCC91535.1"/>
    </source>
</evidence>
<evidence type="ECO:0000256" key="4">
    <source>
        <dbReference type="ARBA" id="ARBA00023002"/>
    </source>
</evidence>
<feature type="chain" id="PRO_5003410572" description="FAD/NAD(P)-binding domain-containing protein" evidence="5">
    <location>
        <begin position="18"/>
        <end position="513"/>
    </location>
</feature>
<keyword evidence="2" id="KW-0285">Flavoprotein</keyword>
<keyword evidence="4" id="KW-0560">Oxidoreductase</keyword>
<dbReference type="GO" id="GO:0004174">
    <property type="term" value="F:electron-transferring-flavoprotein dehydrogenase activity"/>
    <property type="evidence" value="ECO:0007669"/>
    <property type="project" value="TreeGrafter"/>
</dbReference>
<feature type="domain" description="FAD/NAD(P)-binding" evidence="6">
    <location>
        <begin position="47"/>
        <end position="261"/>
    </location>
</feature>
<evidence type="ECO:0000256" key="3">
    <source>
        <dbReference type="ARBA" id="ARBA00022827"/>
    </source>
</evidence>
<evidence type="ECO:0000256" key="5">
    <source>
        <dbReference type="SAM" id="SignalP"/>
    </source>
</evidence>
<name>G0UQ74_TRYCI</name>
<dbReference type="Pfam" id="PF07992">
    <property type="entry name" value="Pyr_redox_2"/>
    <property type="match status" value="1"/>
</dbReference>
<dbReference type="GO" id="GO:0005737">
    <property type="term" value="C:cytoplasm"/>
    <property type="evidence" value="ECO:0007669"/>
    <property type="project" value="TreeGrafter"/>
</dbReference>
<dbReference type="AlphaFoldDB" id="G0UQ74"/>
<evidence type="ECO:0000259" key="6">
    <source>
        <dbReference type="Pfam" id="PF07992"/>
    </source>
</evidence>
<organism evidence="7">
    <name type="scientific">Trypanosoma congolense (strain IL3000)</name>
    <dbReference type="NCBI Taxonomy" id="1068625"/>
    <lineage>
        <taxon>Eukaryota</taxon>
        <taxon>Discoba</taxon>
        <taxon>Euglenozoa</taxon>
        <taxon>Kinetoplastea</taxon>
        <taxon>Metakinetoplastina</taxon>
        <taxon>Trypanosomatida</taxon>
        <taxon>Trypanosomatidae</taxon>
        <taxon>Trypanosoma</taxon>
        <taxon>Nannomonas</taxon>
    </lineage>
</organism>
<dbReference type="InterPro" id="IPR023753">
    <property type="entry name" value="FAD/NAD-binding_dom"/>
</dbReference>
<reference evidence="7" key="1">
    <citation type="journal article" date="2012" name="Proc. Natl. Acad. Sci. U.S.A.">
        <title>Antigenic diversity is generated by distinct evolutionary mechanisms in African trypanosome species.</title>
        <authorList>
            <person name="Jackson A.P."/>
            <person name="Berry A."/>
            <person name="Aslett M."/>
            <person name="Allison H.C."/>
            <person name="Burton P."/>
            <person name="Vavrova-Anderson J."/>
            <person name="Brown R."/>
            <person name="Browne H."/>
            <person name="Corton N."/>
            <person name="Hauser H."/>
            <person name="Gamble J."/>
            <person name="Gilderthorp R."/>
            <person name="Marcello L."/>
            <person name="McQuillan J."/>
            <person name="Otto T.D."/>
            <person name="Quail M.A."/>
            <person name="Sanders M.J."/>
            <person name="van Tonder A."/>
            <person name="Ginger M.L."/>
            <person name="Field M.C."/>
            <person name="Barry J.D."/>
            <person name="Hertz-Fowler C."/>
            <person name="Berriman M."/>
        </authorList>
    </citation>
    <scope>NUCLEOTIDE SEQUENCE</scope>
    <source>
        <strain evidence="7">IL3000</strain>
    </source>
</reference>
<feature type="signal peptide" evidence="5">
    <location>
        <begin position="1"/>
        <end position="17"/>
    </location>
</feature>
<protein>
    <recommendedName>
        <fullName evidence="6">FAD/NAD(P)-binding domain-containing protein</fullName>
    </recommendedName>
</protein>
<dbReference type="EMBL" id="HE575320">
    <property type="protein sequence ID" value="CCC91535.1"/>
    <property type="molecule type" value="Genomic_DNA"/>
</dbReference>
<dbReference type="GO" id="GO:0050660">
    <property type="term" value="F:flavin adenine dinucleotide binding"/>
    <property type="evidence" value="ECO:0007669"/>
    <property type="project" value="TreeGrafter"/>
</dbReference>
<gene>
    <name evidence="7" type="ORF">TCIL3000_7_3490</name>
</gene>
<accession>G0UQ74</accession>
<keyword evidence="5" id="KW-0732">Signal</keyword>
<proteinExistence type="inferred from homology"/>
<dbReference type="PANTHER" id="PTHR43735">
    <property type="entry name" value="APOPTOSIS-INDUCING FACTOR 1"/>
    <property type="match status" value="1"/>
</dbReference>
<dbReference type="VEuPathDB" id="TriTrypDB:TcIL3000_7_3490"/>
<keyword evidence="3" id="KW-0274">FAD</keyword>
<dbReference type="Gene3D" id="3.50.50.60">
    <property type="entry name" value="FAD/NAD(P)-binding domain"/>
    <property type="match status" value="2"/>
</dbReference>
<dbReference type="PANTHER" id="PTHR43735:SF3">
    <property type="entry name" value="FERROPTOSIS SUPPRESSOR PROTEIN 1"/>
    <property type="match status" value="1"/>
</dbReference>
<sequence length="513" mass="57135">MVWRFFTAGALAGVVSSHRSVVSSSFAISPPTLDAIMDPSKDVSPVRCVIVGGGYAGSKLAYMLDSMFNVILIDEKNYFELTNDIIPIISNPWSELNEEACRRLLILHRYYLKYANVLTGTVNGVDDKAVTLVDGRRVPYDLLFVAVGERKPFPFTTNKRTAAARIQELKHFNEFIGSCKKVAILGGGPVGISLAVDLASNRKDLQVHLYHSKPEVIPSLPTASRRYAADALRRYDNIKVSTSTKVTEVVGYDGFGNVVTKSSNSVLRSLFGPLLDLLGGTAPPSEPSTYAVHYDKVHYNPRPRQSIVSQAYFGTREAQQTSDEVESSGSEAGYDYVFPVIGDVPRPIAAANGRENILAEHEMPDGHYRVSTLMQFYARPNVWAPGRCNNIPRVRGYGLSDVEVRTIFRALNSVVHNPTERFMHSRDGLDLRRLSIPRQLIRLGSNDAVGSTPWSGAMCGLSAFHEFMQDRNYLMKEYLKPIFYKRQDSSKVKQRISNWAAHEITDIVDFSHC</sequence>
<dbReference type="InterPro" id="IPR036188">
    <property type="entry name" value="FAD/NAD-bd_sf"/>
</dbReference>
<dbReference type="PRINTS" id="PR00368">
    <property type="entry name" value="FADPNR"/>
</dbReference>